<evidence type="ECO:0000256" key="4">
    <source>
        <dbReference type="SAM" id="MobiDB-lite"/>
    </source>
</evidence>
<evidence type="ECO:0000256" key="3">
    <source>
        <dbReference type="RuleBase" id="RU004357"/>
    </source>
</evidence>
<dbReference type="Pfam" id="PF01049">
    <property type="entry name" value="CADH_Y-type_LIR"/>
    <property type="match status" value="1"/>
</dbReference>
<sequence>VCTVRRKDNQKKILHMFPDDDIRETIINYADGAGEENTENFNIGVMKKPVGPIVQTVNTTMSSGANQQQQELDCNDQNMIFAYEGEGSDVGSLSSVGSNCDEKDIDLEYLGQWGPKFVKLASIYTRADDPNADYQNQGYEYNDDYRGPR</sequence>
<evidence type="ECO:0000313" key="7">
    <source>
        <dbReference type="Proteomes" id="UP000276133"/>
    </source>
</evidence>
<name>A0A3M7SAJ6_BRAPC</name>
<protein>
    <submittedName>
        <fullName evidence="6">Cadherin-11 isoform X1</fullName>
    </submittedName>
</protein>
<dbReference type="GO" id="GO:0007156">
    <property type="term" value="P:homophilic cell adhesion via plasma membrane adhesion molecules"/>
    <property type="evidence" value="ECO:0007669"/>
    <property type="project" value="InterPro"/>
</dbReference>
<dbReference type="Gene3D" id="4.10.900.10">
    <property type="entry name" value="TCF3-CBD (Catenin binding domain)"/>
    <property type="match status" value="1"/>
</dbReference>
<evidence type="ECO:0000259" key="5">
    <source>
        <dbReference type="Pfam" id="PF01049"/>
    </source>
</evidence>
<dbReference type="InterPro" id="IPR027397">
    <property type="entry name" value="Catenin-bd_sf"/>
</dbReference>
<evidence type="ECO:0000313" key="6">
    <source>
        <dbReference type="EMBL" id="RNA32791.1"/>
    </source>
</evidence>
<feature type="domain" description="Cadherin Y-type LIR-motif" evidence="5">
    <location>
        <begin position="76"/>
        <end position="124"/>
    </location>
</feature>
<comment type="function">
    <text evidence="3">Cadherins are calcium-dependent cell adhesion proteins.</text>
</comment>
<evidence type="ECO:0000256" key="1">
    <source>
        <dbReference type="ARBA" id="ARBA00022692"/>
    </source>
</evidence>
<comment type="caution">
    <text evidence="6">The sequence shown here is derived from an EMBL/GenBank/DDBJ whole genome shotgun (WGS) entry which is preliminary data.</text>
</comment>
<feature type="non-terminal residue" evidence="6">
    <location>
        <position position="1"/>
    </location>
</feature>
<dbReference type="STRING" id="10195.A0A3M7SAJ6"/>
<dbReference type="InterPro" id="IPR000233">
    <property type="entry name" value="Cadherin_Y-type_LIR"/>
</dbReference>
<gene>
    <name evidence="6" type="ORF">BpHYR1_027853</name>
</gene>
<reference evidence="6 7" key="1">
    <citation type="journal article" date="2018" name="Sci. Rep.">
        <title>Genomic signatures of local adaptation to the degree of environmental predictability in rotifers.</title>
        <authorList>
            <person name="Franch-Gras L."/>
            <person name="Hahn C."/>
            <person name="Garcia-Roger E.M."/>
            <person name="Carmona M.J."/>
            <person name="Serra M."/>
            <person name="Gomez A."/>
        </authorList>
    </citation>
    <scope>NUCLEOTIDE SEQUENCE [LARGE SCALE GENOMIC DNA]</scope>
    <source>
        <strain evidence="6">HYR1</strain>
    </source>
</reference>
<organism evidence="6 7">
    <name type="scientific">Brachionus plicatilis</name>
    <name type="common">Marine rotifer</name>
    <name type="synonym">Brachionus muelleri</name>
    <dbReference type="NCBI Taxonomy" id="10195"/>
    <lineage>
        <taxon>Eukaryota</taxon>
        <taxon>Metazoa</taxon>
        <taxon>Spiralia</taxon>
        <taxon>Gnathifera</taxon>
        <taxon>Rotifera</taxon>
        <taxon>Eurotatoria</taxon>
        <taxon>Monogononta</taxon>
        <taxon>Pseudotrocha</taxon>
        <taxon>Ploima</taxon>
        <taxon>Brachionidae</taxon>
        <taxon>Brachionus</taxon>
    </lineage>
</organism>
<accession>A0A3M7SAJ6</accession>
<keyword evidence="2" id="KW-1133">Transmembrane helix</keyword>
<dbReference type="GO" id="GO:0005509">
    <property type="term" value="F:calcium ion binding"/>
    <property type="evidence" value="ECO:0007669"/>
    <property type="project" value="InterPro"/>
</dbReference>
<dbReference type="OrthoDB" id="6079678at2759"/>
<dbReference type="AlphaFoldDB" id="A0A3M7SAJ6"/>
<dbReference type="EMBL" id="REGN01001745">
    <property type="protein sequence ID" value="RNA32791.1"/>
    <property type="molecule type" value="Genomic_DNA"/>
</dbReference>
<keyword evidence="2" id="KW-0472">Membrane</keyword>
<keyword evidence="7" id="KW-1185">Reference proteome</keyword>
<evidence type="ECO:0000256" key="2">
    <source>
        <dbReference type="ARBA" id="ARBA00022989"/>
    </source>
</evidence>
<feature type="region of interest" description="Disordered" evidence="4">
    <location>
        <begin position="129"/>
        <end position="149"/>
    </location>
</feature>
<dbReference type="Proteomes" id="UP000276133">
    <property type="component" value="Unassembled WGS sequence"/>
</dbReference>
<proteinExistence type="predicted"/>
<keyword evidence="1" id="KW-0812">Transmembrane</keyword>